<reference evidence="3 5" key="1">
    <citation type="journal article" date="2015" name="Biotechnol. Bioeng.">
        <title>Genome sequence and phenotypic characterization of Caulobacter segnis.</title>
        <authorList>
            <person name="Patel S."/>
            <person name="Fletcher B."/>
            <person name="Scott D.C."/>
            <person name="Ely B."/>
        </authorList>
    </citation>
    <scope>NUCLEOTIDE SEQUENCE [LARGE SCALE GENOMIC DNA]</scope>
    <source>
        <strain evidence="3 5">PS02</strain>
    </source>
</reference>
<dbReference type="Proteomes" id="UP000093694">
    <property type="component" value="Unassembled WGS sequence"/>
</dbReference>
<dbReference type="GO" id="GO:0003677">
    <property type="term" value="F:DNA binding"/>
    <property type="evidence" value="ECO:0007669"/>
    <property type="project" value="UniProtKB-KW"/>
</dbReference>
<name>A0A162L6J8_9CLOT</name>
<feature type="domain" description="HTH cro/C1-type" evidence="2">
    <location>
        <begin position="13"/>
        <end position="64"/>
    </location>
</feature>
<sequence length="116" mass="13249">MKFKYVGEAIGHLRKMQGLTQEELGKKVNLGRVVIAKIENNQRAISLEEAKNICYVLGISMDTLFGYVEDESNEEDESFVMAFSSKGADEEELPEIRRIELLVEALFTQEQIYRGE</sequence>
<dbReference type="InterPro" id="IPR001387">
    <property type="entry name" value="Cro/C1-type_HTH"/>
</dbReference>
<dbReference type="EMBL" id="LITQ01000052">
    <property type="protein sequence ID" value="OAA85088.1"/>
    <property type="molecule type" value="Genomic_DNA"/>
</dbReference>
<accession>A0A162L6J8</accession>
<dbReference type="Proteomes" id="UP000077384">
    <property type="component" value="Unassembled WGS sequence"/>
</dbReference>
<keyword evidence="6" id="KW-1185">Reference proteome</keyword>
<organism evidence="3 5">
    <name type="scientific">Clostridium coskatii</name>
    <dbReference type="NCBI Taxonomy" id="1705578"/>
    <lineage>
        <taxon>Bacteria</taxon>
        <taxon>Bacillati</taxon>
        <taxon>Bacillota</taxon>
        <taxon>Clostridia</taxon>
        <taxon>Eubacteriales</taxon>
        <taxon>Clostridiaceae</taxon>
        <taxon>Clostridium</taxon>
    </lineage>
</organism>
<gene>
    <name evidence="4" type="ORF">CLCOS_40780</name>
    <name evidence="3" type="ORF">WX73_03260</name>
</gene>
<evidence type="ECO:0000256" key="1">
    <source>
        <dbReference type="ARBA" id="ARBA00023125"/>
    </source>
</evidence>
<evidence type="ECO:0000313" key="5">
    <source>
        <dbReference type="Proteomes" id="UP000077384"/>
    </source>
</evidence>
<evidence type="ECO:0000259" key="2">
    <source>
        <dbReference type="PROSITE" id="PS50943"/>
    </source>
</evidence>
<proteinExistence type="predicted"/>
<dbReference type="Pfam" id="PF01381">
    <property type="entry name" value="HTH_3"/>
    <property type="match status" value="1"/>
</dbReference>
<comment type="caution">
    <text evidence="3">The sequence shown here is derived from an EMBL/GenBank/DDBJ whole genome shotgun (WGS) entry which is preliminary data.</text>
</comment>
<dbReference type="PATRIC" id="fig|1705578.3.peg.3326"/>
<evidence type="ECO:0000313" key="3">
    <source>
        <dbReference type="EMBL" id="OAA85088.1"/>
    </source>
</evidence>
<dbReference type="RefSeq" id="WP_063602570.1">
    <property type="nucleotide sequence ID" value="NZ_LITQ01000052.1"/>
</dbReference>
<dbReference type="InterPro" id="IPR010982">
    <property type="entry name" value="Lambda_DNA-bd_dom_sf"/>
</dbReference>
<keyword evidence="1" id="KW-0238">DNA-binding</keyword>
<dbReference type="CDD" id="cd00093">
    <property type="entry name" value="HTH_XRE"/>
    <property type="match status" value="1"/>
</dbReference>
<dbReference type="PROSITE" id="PS50943">
    <property type="entry name" value="HTH_CROC1"/>
    <property type="match status" value="1"/>
</dbReference>
<dbReference type="SUPFAM" id="SSF47413">
    <property type="entry name" value="lambda repressor-like DNA-binding domains"/>
    <property type="match status" value="1"/>
</dbReference>
<dbReference type="Gene3D" id="1.10.260.40">
    <property type="entry name" value="lambda repressor-like DNA-binding domains"/>
    <property type="match status" value="1"/>
</dbReference>
<dbReference type="PANTHER" id="PTHR46558:SF11">
    <property type="entry name" value="HTH-TYPE TRANSCRIPTIONAL REGULATOR XRE"/>
    <property type="match status" value="1"/>
</dbReference>
<evidence type="ECO:0000313" key="4">
    <source>
        <dbReference type="EMBL" id="OBR90244.1"/>
    </source>
</evidence>
<evidence type="ECO:0000313" key="6">
    <source>
        <dbReference type="Proteomes" id="UP000093694"/>
    </source>
</evidence>
<dbReference type="SMART" id="SM00530">
    <property type="entry name" value="HTH_XRE"/>
    <property type="match status" value="1"/>
</dbReference>
<dbReference type="PANTHER" id="PTHR46558">
    <property type="entry name" value="TRACRIPTIONAL REGULATORY PROTEIN-RELATED-RELATED"/>
    <property type="match status" value="1"/>
</dbReference>
<reference evidence="4 6" key="2">
    <citation type="journal article" date="2016" name="Front. Microbiol.">
        <title>Industrial Acetogenic Biocatalysts: A Comparative Metabolic and Genomic Analysis.</title>
        <authorList>
            <person name="Bengelsdorf F."/>
            <person name="Poehlein A."/>
            <person name="Sonja S."/>
            <person name="Erz C."/>
            <person name="Hummel T."/>
            <person name="Hoffmeister S."/>
            <person name="Daniel R."/>
            <person name="Durre P."/>
        </authorList>
    </citation>
    <scope>NUCLEOTIDE SEQUENCE [LARGE SCALE GENOMIC DNA]</scope>
    <source>
        <strain evidence="4 6">PTA-10522</strain>
    </source>
</reference>
<dbReference type="AlphaFoldDB" id="A0A162L6J8"/>
<protein>
    <submittedName>
        <fullName evidence="3">Helix-turn-helix protein</fullName>
    </submittedName>
</protein>
<dbReference type="EMBL" id="LROR01000098">
    <property type="protein sequence ID" value="OBR90244.1"/>
    <property type="molecule type" value="Genomic_DNA"/>
</dbReference>